<organism evidence="2 3">
    <name type="scientific">Heliocybe sulcata</name>
    <dbReference type="NCBI Taxonomy" id="5364"/>
    <lineage>
        <taxon>Eukaryota</taxon>
        <taxon>Fungi</taxon>
        <taxon>Dikarya</taxon>
        <taxon>Basidiomycota</taxon>
        <taxon>Agaricomycotina</taxon>
        <taxon>Agaricomycetes</taxon>
        <taxon>Gloeophyllales</taxon>
        <taxon>Gloeophyllaceae</taxon>
        <taxon>Heliocybe</taxon>
    </lineage>
</organism>
<evidence type="ECO:0000256" key="1">
    <source>
        <dbReference type="SAM" id="MobiDB-lite"/>
    </source>
</evidence>
<dbReference type="OrthoDB" id="376826at2759"/>
<sequence>MATETQTAAPPQLSIVNRLGSIPLIHDSLTTLHSTLASNAYTQRPFLTAQDLTVIAYHKIGEPLQTRLAPILVKADGYANKAVDVVESRYPYPFKTPTEDIVKDVKARSDGARDVATKTIDDRVKKPVAGVAQGIDQRFAPLVDLFELYVSKLHAQLPETPATQHPIESPTYQYQRAYALTVNLRDSIYVYSKEHLEQIESQSTLLQRAAATAQNISTTASSSYSTAQQKVHTLSDTMLCEIRTIQSSTAALPAHLQHTLHDLTVALSSTAHQLSGILTQDAPLSTKVVQIRETVQERVQPLLEGLNARVEGVLAALKSKKDEAEEKVEGQEKVAGQDGMPSFAAVVKNEEHVPEGLGSKGPDENHKY</sequence>
<gene>
    <name evidence="2" type="ORF">OE88DRAFT_1646557</name>
</gene>
<keyword evidence="3" id="KW-1185">Reference proteome</keyword>
<name>A0A5C3N5B0_9AGAM</name>
<dbReference type="STRING" id="5364.A0A5C3N5B0"/>
<protein>
    <submittedName>
        <fullName evidence="2">Lipid droplet-associated perilipin protein</fullName>
    </submittedName>
</protein>
<dbReference type="AlphaFoldDB" id="A0A5C3N5B0"/>
<accession>A0A5C3N5B0</accession>
<evidence type="ECO:0000313" key="2">
    <source>
        <dbReference type="EMBL" id="TFK48951.1"/>
    </source>
</evidence>
<dbReference type="EMBL" id="ML213517">
    <property type="protein sequence ID" value="TFK48951.1"/>
    <property type="molecule type" value="Genomic_DNA"/>
</dbReference>
<dbReference type="Proteomes" id="UP000305948">
    <property type="component" value="Unassembled WGS sequence"/>
</dbReference>
<feature type="compositionally biased region" description="Basic and acidic residues" evidence="1">
    <location>
        <begin position="320"/>
        <end position="332"/>
    </location>
</feature>
<evidence type="ECO:0000313" key="3">
    <source>
        <dbReference type="Proteomes" id="UP000305948"/>
    </source>
</evidence>
<feature type="region of interest" description="Disordered" evidence="1">
    <location>
        <begin position="320"/>
        <end position="340"/>
    </location>
</feature>
<proteinExistence type="predicted"/>
<reference evidence="2 3" key="1">
    <citation type="journal article" date="2019" name="Nat. Ecol. Evol.">
        <title>Megaphylogeny resolves global patterns of mushroom evolution.</title>
        <authorList>
            <person name="Varga T."/>
            <person name="Krizsan K."/>
            <person name="Foldi C."/>
            <person name="Dima B."/>
            <person name="Sanchez-Garcia M."/>
            <person name="Sanchez-Ramirez S."/>
            <person name="Szollosi G.J."/>
            <person name="Szarkandi J.G."/>
            <person name="Papp V."/>
            <person name="Albert L."/>
            <person name="Andreopoulos W."/>
            <person name="Angelini C."/>
            <person name="Antonin V."/>
            <person name="Barry K.W."/>
            <person name="Bougher N.L."/>
            <person name="Buchanan P."/>
            <person name="Buyck B."/>
            <person name="Bense V."/>
            <person name="Catcheside P."/>
            <person name="Chovatia M."/>
            <person name="Cooper J."/>
            <person name="Damon W."/>
            <person name="Desjardin D."/>
            <person name="Finy P."/>
            <person name="Geml J."/>
            <person name="Haridas S."/>
            <person name="Hughes K."/>
            <person name="Justo A."/>
            <person name="Karasinski D."/>
            <person name="Kautmanova I."/>
            <person name="Kiss B."/>
            <person name="Kocsube S."/>
            <person name="Kotiranta H."/>
            <person name="LaButti K.M."/>
            <person name="Lechner B.E."/>
            <person name="Liimatainen K."/>
            <person name="Lipzen A."/>
            <person name="Lukacs Z."/>
            <person name="Mihaltcheva S."/>
            <person name="Morgado L.N."/>
            <person name="Niskanen T."/>
            <person name="Noordeloos M.E."/>
            <person name="Ohm R.A."/>
            <person name="Ortiz-Santana B."/>
            <person name="Ovrebo C."/>
            <person name="Racz N."/>
            <person name="Riley R."/>
            <person name="Savchenko A."/>
            <person name="Shiryaev A."/>
            <person name="Soop K."/>
            <person name="Spirin V."/>
            <person name="Szebenyi C."/>
            <person name="Tomsovsky M."/>
            <person name="Tulloss R.E."/>
            <person name="Uehling J."/>
            <person name="Grigoriev I.V."/>
            <person name="Vagvolgyi C."/>
            <person name="Papp T."/>
            <person name="Martin F.M."/>
            <person name="Miettinen O."/>
            <person name="Hibbett D.S."/>
            <person name="Nagy L.G."/>
        </authorList>
    </citation>
    <scope>NUCLEOTIDE SEQUENCE [LARGE SCALE GENOMIC DNA]</scope>
    <source>
        <strain evidence="2 3">OMC1185</strain>
    </source>
</reference>